<sequence>MGAYLSSPVTEKDWEDGEYGRLRYGIAAMQGWRRNMEDAHLAEAEVEGDERTAMFGVFDGHGGREVAHFVARHFIEEVVEQREWKDGAYEDALRQSFHRMDELLRREEFDSELKLYKVCAPTAAASGKASSLTPQGSVPPKGSDQGETPRSTSPVADSEGGIGGARDESKGRLPDPGVVLKLEGLSLGDGQEGGAGERGGRKTQDSDQAGAGVGGKEEGVNVEKGEGEKERKEVLGAGGGQGVAALTRTATSVSDGAIPEEDVVLGRRGGLEKEDGSGLALRPVEDPNLREEAEGLPRSPLPFEEAATELLKAQGISPPFPGGKTGDEDEEGGAGGGGGRAASEVAEMAGVIVTELLSRVKGEEAGSDGSGGAREEGERGKGASGGEEGEESETEGSLGTDASSDAVVSSSYPPPASTFRTAGSRARCALPDHRVQAGCTSVVALIVEKELFVANAGDSRAVLCRGGRAIALTEDHKPFQDREMERIRKAGGFVTEQGRVNGNLNLSRSIGDLKYKGNLSLPAKDQMITAEPDLARITLVPEDEFLVLACDGIWDCLSNQECVDFVRSRLEAWKEEKREWDPLSKIAEEMLDACLADDPRKTTGVGGDNMTCLIVQLKARPGLKRAGDVKREGSAVGEEQISS</sequence>
<feature type="domain" description="PPM-type phosphatase" evidence="7">
    <location>
        <begin position="23"/>
        <end position="617"/>
    </location>
</feature>
<gene>
    <name evidence="8" type="ORF">NSK_006781</name>
</gene>
<evidence type="ECO:0000313" key="8">
    <source>
        <dbReference type="EMBL" id="TFJ81527.1"/>
    </source>
</evidence>
<organism evidence="8 9">
    <name type="scientific">Nannochloropsis salina CCMP1776</name>
    <dbReference type="NCBI Taxonomy" id="1027361"/>
    <lineage>
        <taxon>Eukaryota</taxon>
        <taxon>Sar</taxon>
        <taxon>Stramenopiles</taxon>
        <taxon>Ochrophyta</taxon>
        <taxon>Eustigmatophyceae</taxon>
        <taxon>Eustigmatales</taxon>
        <taxon>Monodopsidaceae</taxon>
        <taxon>Microchloropsis</taxon>
        <taxon>Microchloropsis salina</taxon>
    </lineage>
</organism>
<keyword evidence="4 5" id="KW-0904">Protein phosphatase</keyword>
<evidence type="ECO:0000256" key="2">
    <source>
        <dbReference type="ARBA" id="ARBA00022723"/>
    </source>
</evidence>
<dbReference type="SMART" id="SM00332">
    <property type="entry name" value="PP2Cc"/>
    <property type="match status" value="1"/>
</dbReference>
<dbReference type="GO" id="GO:0016020">
    <property type="term" value="C:membrane"/>
    <property type="evidence" value="ECO:0007669"/>
    <property type="project" value="UniProtKB-SubCell"/>
</dbReference>
<evidence type="ECO:0000259" key="7">
    <source>
        <dbReference type="PROSITE" id="PS51746"/>
    </source>
</evidence>
<feature type="compositionally biased region" description="Basic and acidic residues" evidence="6">
    <location>
        <begin position="215"/>
        <end position="234"/>
    </location>
</feature>
<evidence type="ECO:0000256" key="1">
    <source>
        <dbReference type="ARBA" id="ARBA00004170"/>
    </source>
</evidence>
<evidence type="ECO:0000256" key="6">
    <source>
        <dbReference type="SAM" id="MobiDB-lite"/>
    </source>
</evidence>
<feature type="compositionally biased region" description="Basic and acidic residues" evidence="6">
    <location>
        <begin position="283"/>
        <end position="295"/>
    </location>
</feature>
<proteinExistence type="inferred from homology"/>
<dbReference type="GO" id="GO:0004722">
    <property type="term" value="F:protein serine/threonine phosphatase activity"/>
    <property type="evidence" value="ECO:0007669"/>
    <property type="project" value="InterPro"/>
</dbReference>
<evidence type="ECO:0000256" key="4">
    <source>
        <dbReference type="ARBA" id="ARBA00022912"/>
    </source>
</evidence>
<protein>
    <recommendedName>
        <fullName evidence="7">PPM-type phosphatase domain-containing protein</fullName>
    </recommendedName>
</protein>
<evidence type="ECO:0000256" key="3">
    <source>
        <dbReference type="ARBA" id="ARBA00022801"/>
    </source>
</evidence>
<dbReference type="PROSITE" id="PS01032">
    <property type="entry name" value="PPM_1"/>
    <property type="match status" value="1"/>
</dbReference>
<keyword evidence="9" id="KW-1185">Reference proteome</keyword>
<feature type="region of interest" description="Disordered" evidence="6">
    <location>
        <begin position="266"/>
        <end position="342"/>
    </location>
</feature>
<dbReference type="Gene3D" id="3.60.40.10">
    <property type="entry name" value="PPM-type phosphatase domain"/>
    <property type="match status" value="2"/>
</dbReference>
<feature type="region of interest" description="Disordered" evidence="6">
    <location>
        <begin position="124"/>
        <end position="240"/>
    </location>
</feature>
<accession>A0A4D9CTZ8</accession>
<dbReference type="PANTHER" id="PTHR13832">
    <property type="entry name" value="PROTEIN PHOSPHATASE 2C"/>
    <property type="match status" value="1"/>
</dbReference>
<evidence type="ECO:0000256" key="5">
    <source>
        <dbReference type="RuleBase" id="RU003465"/>
    </source>
</evidence>
<feature type="compositionally biased region" description="Polar residues" evidence="6">
    <location>
        <begin position="145"/>
        <end position="155"/>
    </location>
</feature>
<comment type="subcellular location">
    <subcellularLocation>
        <location evidence="1">Membrane</location>
        <topology evidence="1">Peripheral membrane protein</topology>
    </subcellularLocation>
</comment>
<keyword evidence="3 5" id="KW-0378">Hydrolase</keyword>
<evidence type="ECO:0000313" key="9">
    <source>
        <dbReference type="Proteomes" id="UP000355283"/>
    </source>
</evidence>
<name>A0A4D9CTZ8_9STRA</name>
<dbReference type="PROSITE" id="PS51746">
    <property type="entry name" value="PPM_2"/>
    <property type="match status" value="1"/>
</dbReference>
<dbReference type="PANTHER" id="PTHR13832:SF840">
    <property type="entry name" value="PROTEIN PHOSPHATASE 2C 60-RELATED"/>
    <property type="match status" value="1"/>
</dbReference>
<dbReference type="Pfam" id="PF00481">
    <property type="entry name" value="PP2C"/>
    <property type="match status" value="2"/>
</dbReference>
<comment type="caution">
    <text evidence="8">The sequence shown here is derived from an EMBL/GenBank/DDBJ whole genome shotgun (WGS) entry which is preliminary data.</text>
</comment>
<dbReference type="GO" id="GO:0046872">
    <property type="term" value="F:metal ion binding"/>
    <property type="evidence" value="ECO:0007669"/>
    <property type="project" value="UniProtKB-KW"/>
</dbReference>
<reference evidence="8 9" key="1">
    <citation type="submission" date="2019-01" db="EMBL/GenBank/DDBJ databases">
        <title>Nuclear Genome Assembly of the Microalgal Biofuel strain Nannochloropsis salina CCMP1776.</title>
        <authorList>
            <person name="Hovde B."/>
        </authorList>
    </citation>
    <scope>NUCLEOTIDE SEQUENCE [LARGE SCALE GENOMIC DNA]</scope>
    <source>
        <strain evidence="8 9">CCMP1776</strain>
    </source>
</reference>
<dbReference type="OrthoDB" id="10264738at2759"/>
<dbReference type="InterPro" id="IPR000222">
    <property type="entry name" value="PP2C_BS"/>
</dbReference>
<dbReference type="InterPro" id="IPR001932">
    <property type="entry name" value="PPM-type_phosphatase-like_dom"/>
</dbReference>
<dbReference type="Proteomes" id="UP000355283">
    <property type="component" value="Unassembled WGS sequence"/>
</dbReference>
<feature type="region of interest" description="Disordered" evidence="6">
    <location>
        <begin position="359"/>
        <end position="421"/>
    </location>
</feature>
<dbReference type="CDD" id="cd00143">
    <property type="entry name" value="PP2Cc"/>
    <property type="match status" value="2"/>
</dbReference>
<dbReference type="EMBL" id="SDOX01000122">
    <property type="protein sequence ID" value="TFJ81527.1"/>
    <property type="molecule type" value="Genomic_DNA"/>
</dbReference>
<dbReference type="InterPro" id="IPR036457">
    <property type="entry name" value="PPM-type-like_dom_sf"/>
</dbReference>
<dbReference type="AlphaFoldDB" id="A0A4D9CTZ8"/>
<dbReference type="SUPFAM" id="SSF81606">
    <property type="entry name" value="PP2C-like"/>
    <property type="match status" value="2"/>
</dbReference>
<feature type="compositionally biased region" description="Low complexity" evidence="6">
    <location>
        <begin position="395"/>
        <end position="411"/>
    </location>
</feature>
<dbReference type="InterPro" id="IPR015655">
    <property type="entry name" value="PP2C"/>
</dbReference>
<comment type="similarity">
    <text evidence="5">Belongs to the PP2C family.</text>
</comment>
<keyword evidence="2" id="KW-0479">Metal-binding</keyword>